<evidence type="ECO:0000256" key="1">
    <source>
        <dbReference type="SAM" id="Phobius"/>
    </source>
</evidence>
<dbReference type="Proteomes" id="UP001233999">
    <property type="component" value="Unassembled WGS sequence"/>
</dbReference>
<reference evidence="2" key="1">
    <citation type="journal article" date="2023" name="IScience">
        <title>Live-bearing cockroach genome reveals convergent evolutionary mechanisms linked to viviparity in insects and beyond.</title>
        <authorList>
            <person name="Fouks B."/>
            <person name="Harrison M.C."/>
            <person name="Mikhailova A.A."/>
            <person name="Marchal E."/>
            <person name="English S."/>
            <person name="Carruthers M."/>
            <person name="Jennings E.C."/>
            <person name="Chiamaka E.L."/>
            <person name="Frigard R.A."/>
            <person name="Pippel M."/>
            <person name="Attardo G.M."/>
            <person name="Benoit J.B."/>
            <person name="Bornberg-Bauer E."/>
            <person name="Tobe S.S."/>
        </authorList>
    </citation>
    <scope>NUCLEOTIDE SEQUENCE</scope>
    <source>
        <strain evidence="2">Stay&amp;Tobe</strain>
    </source>
</reference>
<feature type="non-terminal residue" evidence="2">
    <location>
        <position position="1"/>
    </location>
</feature>
<gene>
    <name evidence="2" type="ORF">L9F63_008233</name>
</gene>
<evidence type="ECO:0000313" key="2">
    <source>
        <dbReference type="EMBL" id="KAJ9574606.1"/>
    </source>
</evidence>
<keyword evidence="1" id="KW-0472">Membrane</keyword>
<feature type="transmembrane region" description="Helical" evidence="1">
    <location>
        <begin position="104"/>
        <end position="130"/>
    </location>
</feature>
<dbReference type="EMBL" id="JASPKZ010010273">
    <property type="protein sequence ID" value="KAJ9574606.1"/>
    <property type="molecule type" value="Genomic_DNA"/>
</dbReference>
<name>A0AAD7Z6D7_DIPPU</name>
<feature type="transmembrane region" description="Helical" evidence="1">
    <location>
        <begin position="12"/>
        <end position="29"/>
    </location>
</feature>
<keyword evidence="1" id="KW-1133">Transmembrane helix</keyword>
<keyword evidence="3" id="KW-1185">Reference proteome</keyword>
<proteinExistence type="predicted"/>
<comment type="caution">
    <text evidence="2">The sequence shown here is derived from an EMBL/GenBank/DDBJ whole genome shotgun (WGS) entry which is preliminary data.</text>
</comment>
<protein>
    <submittedName>
        <fullName evidence="2">Uncharacterized protein</fullName>
    </submittedName>
</protein>
<accession>A0AAD7Z6D7</accession>
<sequence length="141" mass="16484">SLPRSFLPRGVHYLFSLLMLFHLEMFVFLKIKKAKNYVTVIGITFEDMNLFDHGVLLTGETISFEQGMLVNIYYFYILPYLKVLINILSFYSKLVHSLLALNRVRFFLLSSTFLTPLFSYSFSSCVCVYLRGLRTYITMKA</sequence>
<evidence type="ECO:0000313" key="3">
    <source>
        <dbReference type="Proteomes" id="UP001233999"/>
    </source>
</evidence>
<dbReference type="AlphaFoldDB" id="A0AAD7Z6D7"/>
<feature type="transmembrane region" description="Helical" evidence="1">
    <location>
        <begin position="73"/>
        <end position="92"/>
    </location>
</feature>
<keyword evidence="1" id="KW-0812">Transmembrane</keyword>
<feature type="non-terminal residue" evidence="2">
    <location>
        <position position="141"/>
    </location>
</feature>
<organism evidence="2 3">
    <name type="scientific">Diploptera punctata</name>
    <name type="common">Pacific beetle cockroach</name>
    <dbReference type="NCBI Taxonomy" id="6984"/>
    <lineage>
        <taxon>Eukaryota</taxon>
        <taxon>Metazoa</taxon>
        <taxon>Ecdysozoa</taxon>
        <taxon>Arthropoda</taxon>
        <taxon>Hexapoda</taxon>
        <taxon>Insecta</taxon>
        <taxon>Pterygota</taxon>
        <taxon>Neoptera</taxon>
        <taxon>Polyneoptera</taxon>
        <taxon>Dictyoptera</taxon>
        <taxon>Blattodea</taxon>
        <taxon>Blaberoidea</taxon>
        <taxon>Blaberidae</taxon>
        <taxon>Diplopterinae</taxon>
        <taxon>Diploptera</taxon>
    </lineage>
</organism>
<reference evidence="2" key="2">
    <citation type="submission" date="2023-05" db="EMBL/GenBank/DDBJ databases">
        <authorList>
            <person name="Fouks B."/>
        </authorList>
    </citation>
    <scope>NUCLEOTIDE SEQUENCE</scope>
    <source>
        <strain evidence="2">Stay&amp;Tobe</strain>
        <tissue evidence="2">Testes</tissue>
    </source>
</reference>